<dbReference type="Gene3D" id="3.20.20.150">
    <property type="entry name" value="Divalent-metal-dependent TIM barrel enzymes"/>
    <property type="match status" value="1"/>
</dbReference>
<evidence type="ECO:0000259" key="1">
    <source>
        <dbReference type="Pfam" id="PF01261"/>
    </source>
</evidence>
<dbReference type="EMBL" id="FRAA01000004">
    <property type="protein sequence ID" value="SHK28541.1"/>
    <property type="molecule type" value="Genomic_DNA"/>
</dbReference>
<name>A0A1M6R7U3_REIAG</name>
<dbReference type="InterPro" id="IPR050312">
    <property type="entry name" value="IolE/XylAMocC-like"/>
</dbReference>
<dbReference type="PANTHER" id="PTHR12110:SF53">
    <property type="entry name" value="BLR5974 PROTEIN"/>
    <property type="match status" value="1"/>
</dbReference>
<gene>
    <name evidence="2" type="ORF">SAMN04488028_10470</name>
</gene>
<dbReference type="SUPFAM" id="SSF51658">
    <property type="entry name" value="Xylose isomerase-like"/>
    <property type="match status" value="1"/>
</dbReference>
<dbReference type="PANTHER" id="PTHR12110">
    <property type="entry name" value="HYDROXYPYRUVATE ISOMERASE"/>
    <property type="match status" value="1"/>
</dbReference>
<dbReference type="InterPro" id="IPR036237">
    <property type="entry name" value="Xyl_isomerase-like_sf"/>
</dbReference>
<dbReference type="Pfam" id="PF01261">
    <property type="entry name" value="AP_endonuc_2"/>
    <property type="match status" value="1"/>
</dbReference>
<keyword evidence="3" id="KW-1185">Reference proteome</keyword>
<dbReference type="RefSeq" id="WP_073122687.1">
    <property type="nucleotide sequence ID" value="NZ_FRAA01000004.1"/>
</dbReference>
<dbReference type="InterPro" id="IPR013022">
    <property type="entry name" value="Xyl_isomerase-like_TIM-brl"/>
</dbReference>
<dbReference type="AlphaFoldDB" id="A0A1M6R7U3"/>
<evidence type="ECO:0000313" key="2">
    <source>
        <dbReference type="EMBL" id="SHK28541.1"/>
    </source>
</evidence>
<organism evidence="2 3">
    <name type="scientific">Reichenbachiella agariperforans</name>
    <dbReference type="NCBI Taxonomy" id="156994"/>
    <lineage>
        <taxon>Bacteria</taxon>
        <taxon>Pseudomonadati</taxon>
        <taxon>Bacteroidota</taxon>
        <taxon>Cytophagia</taxon>
        <taxon>Cytophagales</taxon>
        <taxon>Reichenbachiellaceae</taxon>
        <taxon>Reichenbachiella</taxon>
    </lineage>
</organism>
<keyword evidence="2" id="KW-0413">Isomerase</keyword>
<dbReference type="GO" id="GO:0016853">
    <property type="term" value="F:isomerase activity"/>
    <property type="evidence" value="ECO:0007669"/>
    <property type="project" value="UniProtKB-KW"/>
</dbReference>
<dbReference type="STRING" id="156994.SAMN04488028_10470"/>
<accession>A0A1M6R7U3</accession>
<protein>
    <submittedName>
        <fullName evidence="2">Sugar phosphate isomerase/epimerase</fullName>
    </submittedName>
</protein>
<reference evidence="3" key="1">
    <citation type="submission" date="2016-11" db="EMBL/GenBank/DDBJ databases">
        <authorList>
            <person name="Varghese N."/>
            <person name="Submissions S."/>
        </authorList>
    </citation>
    <scope>NUCLEOTIDE SEQUENCE [LARGE SCALE GENOMIC DNA]</scope>
    <source>
        <strain evidence="3">DSM 26134</strain>
    </source>
</reference>
<feature type="domain" description="Xylose isomerase-like TIM barrel" evidence="1">
    <location>
        <begin position="62"/>
        <end position="290"/>
    </location>
</feature>
<dbReference type="Proteomes" id="UP000184474">
    <property type="component" value="Unassembled WGS sequence"/>
</dbReference>
<dbReference type="PROSITE" id="PS51257">
    <property type="entry name" value="PROKAR_LIPOPROTEIN"/>
    <property type="match status" value="1"/>
</dbReference>
<proteinExistence type="predicted"/>
<evidence type="ECO:0000313" key="3">
    <source>
        <dbReference type="Proteomes" id="UP000184474"/>
    </source>
</evidence>
<sequence length="305" mass="33796">MKLMNMIAVACLVVGGVACQSAQKNEETVEMSKMKISLAEWSLHRAIKSGEMDNLDFPRVTAEEFGIYAVEYVSQLFPDNNFDMAYLQQLKDSCEHYGVKSTMIMVDHEGNLGDTTEVSRQTAVQNHIKWLEAAQFLGCLSIRVNGNGFGSDEAVTAALVKSLRELGDVAKEKELMVIIENHGISMPDGSWNMNSFSSDGARLAHALATANHPNVGALPDFGNFADYDKYQGVKDLLPYSFGISAKTFAFDEQGECAETDYQRMFDLINTSDFDGYIGVEFEGDGVSEYEGIKMTKALIEKYRED</sequence>